<dbReference type="GO" id="GO:0004672">
    <property type="term" value="F:protein kinase activity"/>
    <property type="evidence" value="ECO:0007669"/>
    <property type="project" value="InterPro"/>
</dbReference>
<dbReference type="InterPro" id="IPR011009">
    <property type="entry name" value="Kinase-like_dom_sf"/>
</dbReference>
<evidence type="ECO:0000256" key="3">
    <source>
        <dbReference type="SAM" id="MobiDB-lite"/>
    </source>
</evidence>
<evidence type="ECO:0000256" key="1">
    <source>
        <dbReference type="ARBA" id="ARBA00022837"/>
    </source>
</evidence>
<dbReference type="Pfam" id="PF00069">
    <property type="entry name" value="Pkinase"/>
    <property type="match status" value="1"/>
</dbReference>
<evidence type="ECO:0000313" key="6">
    <source>
        <dbReference type="EMBL" id="CDW87290.1"/>
    </source>
</evidence>
<proteinExistence type="inferred from homology"/>
<dbReference type="Gene3D" id="3.30.200.20">
    <property type="entry name" value="Phosphorylase Kinase, domain 1"/>
    <property type="match status" value="1"/>
</dbReference>
<dbReference type="Gene3D" id="1.10.510.10">
    <property type="entry name" value="Transferase(Phosphotransferase) domain 1"/>
    <property type="match status" value="1"/>
</dbReference>
<comment type="similarity">
    <text evidence="2">Belongs to the protein kinase superfamily. Ser/Thr protein kinase family. CDPK subfamily.</text>
</comment>
<keyword evidence="6" id="KW-0418">Kinase</keyword>
<dbReference type="GO" id="GO:0005524">
    <property type="term" value="F:ATP binding"/>
    <property type="evidence" value="ECO:0007669"/>
    <property type="project" value="InterPro"/>
</dbReference>
<reference evidence="6 7" key="1">
    <citation type="submission" date="2014-06" db="EMBL/GenBank/DDBJ databases">
        <authorList>
            <person name="Swart Estienne"/>
        </authorList>
    </citation>
    <scope>NUCLEOTIDE SEQUENCE [LARGE SCALE GENOMIC DNA]</scope>
    <source>
        <strain evidence="6 7">130c</strain>
    </source>
</reference>
<dbReference type="InterPro" id="IPR002048">
    <property type="entry name" value="EF_hand_dom"/>
</dbReference>
<dbReference type="GO" id="GO:0005509">
    <property type="term" value="F:calcium ion binding"/>
    <property type="evidence" value="ECO:0007669"/>
    <property type="project" value="InterPro"/>
</dbReference>
<dbReference type="Gene3D" id="1.10.238.10">
    <property type="entry name" value="EF-hand"/>
    <property type="match status" value="1"/>
</dbReference>
<keyword evidence="6" id="KW-0808">Transferase</keyword>
<dbReference type="InterPro" id="IPR011992">
    <property type="entry name" value="EF-hand-dom_pair"/>
</dbReference>
<feature type="domain" description="Protein kinase" evidence="4">
    <location>
        <begin position="280"/>
        <end position="545"/>
    </location>
</feature>
<dbReference type="Proteomes" id="UP000039865">
    <property type="component" value="Unassembled WGS sequence"/>
</dbReference>
<evidence type="ECO:0000259" key="4">
    <source>
        <dbReference type="PROSITE" id="PS50011"/>
    </source>
</evidence>
<evidence type="ECO:0000313" key="7">
    <source>
        <dbReference type="Proteomes" id="UP000039865"/>
    </source>
</evidence>
<organism evidence="6 7">
    <name type="scientific">Stylonychia lemnae</name>
    <name type="common">Ciliate</name>
    <dbReference type="NCBI Taxonomy" id="5949"/>
    <lineage>
        <taxon>Eukaryota</taxon>
        <taxon>Sar</taxon>
        <taxon>Alveolata</taxon>
        <taxon>Ciliophora</taxon>
        <taxon>Intramacronucleata</taxon>
        <taxon>Spirotrichea</taxon>
        <taxon>Stichotrichia</taxon>
        <taxon>Sporadotrichida</taxon>
        <taxon>Oxytrichidae</taxon>
        <taxon>Stylonychinae</taxon>
        <taxon>Stylonychia</taxon>
    </lineage>
</organism>
<dbReference type="SUPFAM" id="SSF47473">
    <property type="entry name" value="EF-hand"/>
    <property type="match status" value="1"/>
</dbReference>
<dbReference type="PANTHER" id="PTHR24347">
    <property type="entry name" value="SERINE/THREONINE-PROTEIN KINASE"/>
    <property type="match status" value="1"/>
</dbReference>
<evidence type="ECO:0000259" key="5">
    <source>
        <dbReference type="PROSITE" id="PS50222"/>
    </source>
</evidence>
<feature type="region of interest" description="Disordered" evidence="3">
    <location>
        <begin position="92"/>
        <end position="121"/>
    </location>
</feature>
<dbReference type="SUPFAM" id="SSF56112">
    <property type="entry name" value="Protein kinase-like (PK-like)"/>
    <property type="match status" value="1"/>
</dbReference>
<dbReference type="PROSITE" id="PS50222">
    <property type="entry name" value="EF_HAND_2"/>
    <property type="match status" value="1"/>
</dbReference>
<dbReference type="EMBL" id="CCKQ01015471">
    <property type="protein sequence ID" value="CDW87290.1"/>
    <property type="molecule type" value="Genomic_DNA"/>
</dbReference>
<dbReference type="PROSITE" id="PS00018">
    <property type="entry name" value="EF_HAND_1"/>
    <property type="match status" value="1"/>
</dbReference>
<keyword evidence="1" id="KW-0106">Calcium</keyword>
<gene>
    <name evidence="6" type="primary">Contig17624.g18744</name>
    <name evidence="6" type="ORF">STYLEM_16393</name>
</gene>
<sequence>MAWNRNEVFLEHKANGVSEEAATKTQELMFELTLQLLFWQKYLKEENQSRQTWKETITRSMEMEISLRILRMGSQASCCNCKQEEQNQAGSLNFEKGGNNSINNLNNAPVQNSKLPQKRQSTKPFAYNKVETGDDIVSKHIKLLATTEEKSQRNGKVQVEQFTCNEPVQERFELSRRGTKTKMDQQQQHQQEFSYIQSRNQNPQLSEEQQPQILQKNNTFQKNEKSLEEIPQNQHIGGMINFQSNVVFAKANTEMLHKAFMAVSNNMNPRILDPNWLQTFEIQKLQKKEIFSEVYEIKMLTGNKDKRLLRKIKKVVFNKNQSGIEDFRFSLEELLLLDHPNIAQLFDYKEDLFNFYLMIEFCEGGKLFDKIEQLEQISENLAAEICRQILSTIVYLHSKSQVYRNLSPEVLYLEVEEELKGESFNLKVIDMDLQQAHALSNTQTYSVPLYFLSPESLNQKVINEKLDVWACGVILLILLTGIPPQQSFGMNPTIIIKNLYQGEIDYQHPSYSDLQTNALEFMQKLLNPDHEKRIKAVTALNDKWLLNLTRSRRSISKKYLKPDMANDVKRFIAEIQFYQKVSLLVQAINMLNDEERLLNTVFNERDIKNQSYLKFEIVKSMYLDYLGEIKNNVEVEKIFRDCPKRSDNNVSYSEFTSFINKQCLETKKQELRDSFQKYDLIRLQTSKEFRKGIMNHSEVNRMLAVVLTCNNQCESFIHEYDRDQDGNLTIEEVIDLVVHIAENQVQI</sequence>
<name>A0A078AXW7_STYLE</name>
<dbReference type="InterPro" id="IPR018247">
    <property type="entry name" value="EF_Hand_1_Ca_BS"/>
</dbReference>
<accession>A0A078AXW7</accession>
<dbReference type="PROSITE" id="PS50011">
    <property type="entry name" value="PROTEIN_KINASE_DOM"/>
    <property type="match status" value="1"/>
</dbReference>
<dbReference type="InterPro" id="IPR000719">
    <property type="entry name" value="Prot_kinase_dom"/>
</dbReference>
<dbReference type="AlphaFoldDB" id="A0A078AXW7"/>
<evidence type="ECO:0000256" key="2">
    <source>
        <dbReference type="ARBA" id="ARBA00024334"/>
    </source>
</evidence>
<protein>
    <submittedName>
        <fullName evidence="6">Protein kinase domain containing protein</fullName>
    </submittedName>
</protein>
<dbReference type="InParanoid" id="A0A078AXW7"/>
<feature type="domain" description="EF-hand" evidence="5">
    <location>
        <begin position="708"/>
        <end position="743"/>
    </location>
</feature>
<keyword evidence="7" id="KW-1185">Reference proteome</keyword>